<feature type="chain" id="PRO_5026189312" description="beta-N-acetylhexosaminidase" evidence="7">
    <location>
        <begin position="28"/>
        <end position="781"/>
    </location>
</feature>
<dbReference type="InterPro" id="IPR017853">
    <property type="entry name" value="GH"/>
</dbReference>
<feature type="domain" description="PA14" evidence="8">
    <location>
        <begin position="626"/>
        <end position="775"/>
    </location>
</feature>
<dbReference type="PANTHER" id="PTHR22600:SF57">
    <property type="entry name" value="BETA-N-ACETYLHEXOSAMINIDASE"/>
    <property type="match status" value="1"/>
</dbReference>
<protein>
    <recommendedName>
        <fullName evidence="3">beta-N-acetylhexosaminidase</fullName>
        <ecNumber evidence="3">3.2.1.52</ecNumber>
    </recommendedName>
</protein>
<evidence type="ECO:0000256" key="2">
    <source>
        <dbReference type="ARBA" id="ARBA00006285"/>
    </source>
</evidence>
<dbReference type="Gene3D" id="3.20.20.80">
    <property type="entry name" value="Glycosidases"/>
    <property type="match status" value="1"/>
</dbReference>
<evidence type="ECO:0000313" key="9">
    <source>
        <dbReference type="EMBL" id="MQP13112.1"/>
    </source>
</evidence>
<evidence type="ECO:0000256" key="7">
    <source>
        <dbReference type="SAM" id="SignalP"/>
    </source>
</evidence>
<feature type="signal peptide" evidence="7">
    <location>
        <begin position="1"/>
        <end position="27"/>
    </location>
</feature>
<dbReference type="PANTHER" id="PTHR22600">
    <property type="entry name" value="BETA-HEXOSAMINIDASE"/>
    <property type="match status" value="1"/>
</dbReference>
<gene>
    <name evidence="9" type="ORF">F7D25_01500</name>
</gene>
<keyword evidence="5" id="KW-0326">Glycosidase</keyword>
<dbReference type="Pfam" id="PF00728">
    <property type="entry name" value="Glyco_hydro_20"/>
    <property type="match status" value="1"/>
</dbReference>
<dbReference type="Gene3D" id="3.30.379.10">
    <property type="entry name" value="Chitobiase/beta-hexosaminidase domain 2-like"/>
    <property type="match status" value="1"/>
</dbReference>
<evidence type="ECO:0000256" key="1">
    <source>
        <dbReference type="ARBA" id="ARBA00001231"/>
    </source>
</evidence>
<accession>A0A6G1VJB0</accession>
<dbReference type="Pfam" id="PF13290">
    <property type="entry name" value="CHB_HEX_C_1"/>
    <property type="match status" value="1"/>
</dbReference>
<evidence type="ECO:0000256" key="4">
    <source>
        <dbReference type="ARBA" id="ARBA00022801"/>
    </source>
</evidence>
<dbReference type="Pfam" id="PF07691">
    <property type="entry name" value="PA14"/>
    <property type="match status" value="1"/>
</dbReference>
<dbReference type="AlphaFoldDB" id="A0A6G1VJB0"/>
<comment type="similarity">
    <text evidence="2">Belongs to the glycosyl hydrolase 20 family.</text>
</comment>
<dbReference type="SUPFAM" id="SSF55545">
    <property type="entry name" value="beta-N-acetylhexosaminidase-like domain"/>
    <property type="match status" value="1"/>
</dbReference>
<name>A0A6G1VJB0_9BACT</name>
<dbReference type="Pfam" id="PF02838">
    <property type="entry name" value="Glyco_hydro_20b"/>
    <property type="match status" value="1"/>
</dbReference>
<dbReference type="InterPro" id="IPR015882">
    <property type="entry name" value="HEX_bac_N"/>
</dbReference>
<evidence type="ECO:0000256" key="6">
    <source>
        <dbReference type="PIRSR" id="PIRSR625705-1"/>
    </source>
</evidence>
<evidence type="ECO:0000256" key="5">
    <source>
        <dbReference type="ARBA" id="ARBA00023295"/>
    </source>
</evidence>
<dbReference type="InterPro" id="IPR059177">
    <property type="entry name" value="GH29D-like_dom"/>
</dbReference>
<comment type="catalytic activity">
    <reaction evidence="1">
        <text>Hydrolysis of terminal non-reducing N-acetyl-D-hexosamine residues in N-acetyl-beta-D-hexosaminides.</text>
        <dbReference type="EC" id="3.2.1.52"/>
    </reaction>
</comment>
<proteinExistence type="inferred from homology"/>
<dbReference type="CDD" id="cd06563">
    <property type="entry name" value="GH20_chitobiase-like"/>
    <property type="match status" value="1"/>
</dbReference>
<dbReference type="PRINTS" id="PR00738">
    <property type="entry name" value="GLHYDRLASE20"/>
</dbReference>
<dbReference type="EMBL" id="VZAH01000013">
    <property type="protein sequence ID" value="MQP13112.1"/>
    <property type="molecule type" value="Genomic_DNA"/>
</dbReference>
<dbReference type="InterPro" id="IPR029018">
    <property type="entry name" value="Hex-like_dom2"/>
</dbReference>
<evidence type="ECO:0000259" key="8">
    <source>
        <dbReference type="SMART" id="SM00758"/>
    </source>
</evidence>
<dbReference type="InterPro" id="IPR011658">
    <property type="entry name" value="PA14_dom"/>
</dbReference>
<dbReference type="SUPFAM" id="SSF51445">
    <property type="entry name" value="(Trans)glycosidases"/>
    <property type="match status" value="1"/>
</dbReference>
<keyword evidence="7" id="KW-0732">Signal</keyword>
<organism evidence="9 10">
    <name type="scientific">Segatella copri</name>
    <dbReference type="NCBI Taxonomy" id="165179"/>
    <lineage>
        <taxon>Bacteria</taxon>
        <taxon>Pseudomonadati</taxon>
        <taxon>Bacteroidota</taxon>
        <taxon>Bacteroidia</taxon>
        <taxon>Bacteroidales</taxon>
        <taxon>Prevotellaceae</taxon>
        <taxon>Segatella</taxon>
    </lineage>
</organism>
<evidence type="ECO:0000256" key="3">
    <source>
        <dbReference type="ARBA" id="ARBA00012663"/>
    </source>
</evidence>
<dbReference type="Proteomes" id="UP000477980">
    <property type="component" value="Unassembled WGS sequence"/>
</dbReference>
<dbReference type="GO" id="GO:0030203">
    <property type="term" value="P:glycosaminoglycan metabolic process"/>
    <property type="evidence" value="ECO:0007669"/>
    <property type="project" value="TreeGrafter"/>
</dbReference>
<dbReference type="SUPFAM" id="SSF56988">
    <property type="entry name" value="Anthrax protective antigen"/>
    <property type="match status" value="1"/>
</dbReference>
<dbReference type="RefSeq" id="WP_153089725.1">
    <property type="nucleotide sequence ID" value="NZ_VZAH01000013.1"/>
</dbReference>
<dbReference type="EC" id="3.2.1.52" evidence="3"/>
<keyword evidence="4 9" id="KW-0378">Hydrolase</keyword>
<sequence length="781" mass="87067">MKKINKFLGSLAACAAMLGGVSTQAVAADINIIPVPVKTQVQKGEFVLPQKVVISYQTADGKNIAEYMADKLKASTGYDVTIGGKKGNISIQISPSMKMAEEGYRLTVTSKGVVIKAKTGKGAFYGMQSFMQLLPAQVESATKVSGVKWVAQCCDIQDAPRFGYRGFHLDPCRHFITVENVKKQLDIMSMFKVNTMHFHLTEDQGWRIEIKKYPKLTSIGGYRLQGDGSTYGGFYTQEEIKDIVDYAAKRYITVIPEIDLPGHMMAAIAAYPSLSCKGEQWTPRMVWGVEDIVMCPGKEDMFRFLEDIVREVVPLFPGKYFHIGGDECPKTSWKNCPTCQKRIEAEGLQADGKHSAEERLQSYVIKRMEKMLAKYGRKIIGWDEILEGGLSPEATVMSWRGTSGGISAALQKHDVIMTPGSGGLYLDHYQGDYKIEPVTIPSAPAYLSRTYNYEPVPDTIKSLGLEKHILGVQCNNWSEYMYTNAKMEYQMYPRSLALAEIAWSPAKKKNFTDFARRVDANSVRLDERHVRYHIPLPEQPYGSCDKVVITKDTVVTFQTSRPMKMVYTLDGTTPTPASAVYTEPIKVSGNMIIKIATVLPSGKMSKVRTIDVEKQNYAPAVNVSDTKAGLQLRRIKGNYLKVNQLDFADAEWQDCGTVTNLNKMKVSQPDDAATLRGANNYGAIAEGFINVPEDGVYYLSSRMEQVWIDNKLVINNEGAVKAGTNSDNAVALAKGLHPVKFVYLCNIVGGWPSWWSNLNLEMRKDNQKKFTAVEGTQYFHK</sequence>
<dbReference type="InterPro" id="IPR025705">
    <property type="entry name" value="Beta_hexosaminidase_sua/sub"/>
</dbReference>
<dbReference type="OrthoDB" id="1090159at2"/>
<reference evidence="9 10" key="1">
    <citation type="submission" date="2019-09" db="EMBL/GenBank/DDBJ databases">
        <title>Distinct polysaccharide growth profiles of human intestinal Prevotella copri isolates.</title>
        <authorList>
            <person name="Fehlner-Peach H."/>
            <person name="Magnabosco C."/>
            <person name="Raghavan V."/>
            <person name="Scher J.U."/>
            <person name="Tett A."/>
            <person name="Cox L.M."/>
            <person name="Gottsegen C."/>
            <person name="Watters A."/>
            <person name="Wiltshire- Gordon J.D."/>
            <person name="Segata N."/>
            <person name="Bonneau R."/>
            <person name="Littman D.R."/>
        </authorList>
    </citation>
    <scope>NUCLEOTIDE SEQUENCE [LARGE SCALE GENOMIC DNA]</scope>
    <source>
        <strain evidence="10">iAA917</strain>
    </source>
</reference>
<dbReference type="GO" id="GO:0004563">
    <property type="term" value="F:beta-N-acetylhexosaminidase activity"/>
    <property type="evidence" value="ECO:0007669"/>
    <property type="project" value="UniProtKB-EC"/>
</dbReference>
<dbReference type="InterPro" id="IPR015883">
    <property type="entry name" value="Glyco_hydro_20_cat"/>
</dbReference>
<comment type="caution">
    <text evidence="9">The sequence shown here is derived from an EMBL/GenBank/DDBJ whole genome shotgun (WGS) entry which is preliminary data.</text>
</comment>
<dbReference type="GO" id="GO:0005975">
    <property type="term" value="P:carbohydrate metabolic process"/>
    <property type="evidence" value="ECO:0007669"/>
    <property type="project" value="InterPro"/>
</dbReference>
<evidence type="ECO:0000313" key="10">
    <source>
        <dbReference type="Proteomes" id="UP000477980"/>
    </source>
</evidence>
<dbReference type="SMART" id="SM00758">
    <property type="entry name" value="PA14"/>
    <property type="match status" value="1"/>
</dbReference>
<feature type="active site" description="Proton donor" evidence="6">
    <location>
        <position position="327"/>
    </location>
</feature>
<dbReference type="GO" id="GO:0016020">
    <property type="term" value="C:membrane"/>
    <property type="evidence" value="ECO:0007669"/>
    <property type="project" value="TreeGrafter"/>
</dbReference>